<dbReference type="PANTHER" id="PTHR43378">
    <property type="entry name" value="UDP-3-O-ACYLGLUCOSAMINE N-ACYLTRANSFERASE"/>
    <property type="match status" value="1"/>
</dbReference>
<evidence type="ECO:0000256" key="4">
    <source>
        <dbReference type="ARBA" id="ARBA00022737"/>
    </source>
</evidence>
<evidence type="ECO:0000313" key="10">
    <source>
        <dbReference type="Proteomes" id="UP000705867"/>
    </source>
</evidence>
<keyword evidence="5 7" id="KW-0443">Lipid metabolism</keyword>
<proteinExistence type="inferred from homology"/>
<keyword evidence="4 7" id="KW-0677">Repeat</keyword>
<evidence type="ECO:0000259" key="8">
    <source>
        <dbReference type="Pfam" id="PF04613"/>
    </source>
</evidence>
<dbReference type="GO" id="GO:0016020">
    <property type="term" value="C:membrane"/>
    <property type="evidence" value="ECO:0007669"/>
    <property type="project" value="GOC"/>
</dbReference>
<dbReference type="HAMAP" id="MF_00523">
    <property type="entry name" value="LpxD"/>
    <property type="match status" value="1"/>
</dbReference>
<dbReference type="NCBIfam" id="TIGR01853">
    <property type="entry name" value="lipid_A_lpxD"/>
    <property type="match status" value="1"/>
</dbReference>
<dbReference type="GO" id="GO:0016410">
    <property type="term" value="F:N-acyltransferase activity"/>
    <property type="evidence" value="ECO:0007669"/>
    <property type="project" value="InterPro"/>
</dbReference>
<dbReference type="EMBL" id="JAIOIV010000091">
    <property type="protein sequence ID" value="MBZ0156820.1"/>
    <property type="molecule type" value="Genomic_DNA"/>
</dbReference>
<name>A0A953JE07_9BACT</name>
<comment type="function">
    <text evidence="7">Catalyzes the N-acylation of UDP-3-O-acylglucosamine using 3-hydroxyacyl-ACP as the acyl donor. Is involved in the biosynthesis of lipid A, a phosphorylated glycolipid that anchors the lipopolysaccharide to the outer membrane of the cell.</text>
</comment>
<dbReference type="Pfam" id="PF00132">
    <property type="entry name" value="Hexapep"/>
    <property type="match status" value="3"/>
</dbReference>
<evidence type="ECO:0000256" key="7">
    <source>
        <dbReference type="HAMAP-Rule" id="MF_00523"/>
    </source>
</evidence>
<organism evidence="9 10">
    <name type="scientific">Candidatus Nitrobium versatile</name>
    <dbReference type="NCBI Taxonomy" id="2884831"/>
    <lineage>
        <taxon>Bacteria</taxon>
        <taxon>Pseudomonadati</taxon>
        <taxon>Nitrospirota</taxon>
        <taxon>Nitrospiria</taxon>
        <taxon>Nitrospirales</taxon>
        <taxon>Nitrospiraceae</taxon>
        <taxon>Candidatus Nitrobium</taxon>
    </lineage>
</organism>
<accession>A0A953JE07</accession>
<reference evidence="9" key="2">
    <citation type="submission" date="2021-08" db="EMBL/GenBank/DDBJ databases">
        <authorList>
            <person name="Dalcin Martins P."/>
        </authorList>
    </citation>
    <scope>NUCLEOTIDE SEQUENCE</scope>
    <source>
        <strain evidence="9">MAG_39</strain>
    </source>
</reference>
<comment type="similarity">
    <text evidence="7">Belongs to the transferase hexapeptide repeat family. LpxD subfamily.</text>
</comment>
<dbReference type="InterPro" id="IPR020573">
    <property type="entry name" value="UDP_GlcNAc_AcTrfase_non-rep"/>
</dbReference>
<dbReference type="InterPro" id="IPR001451">
    <property type="entry name" value="Hexapep"/>
</dbReference>
<reference evidence="9" key="1">
    <citation type="journal article" date="2021" name="bioRxiv">
        <title>Unraveling nitrogen, sulfur and carbon metabolic pathways and microbial community transcriptional responses to substrate deprivation and toxicity stresses in a bioreactor mimicking anoxic brackish coastal sediment conditions.</title>
        <authorList>
            <person name="Martins P.D."/>
            <person name="Echeveste M.J."/>
            <person name="Arshad A."/>
            <person name="Kurth J."/>
            <person name="Ouboter H."/>
            <person name="Jetten M.S.M."/>
            <person name="Welte C.U."/>
        </authorList>
    </citation>
    <scope>NUCLEOTIDE SEQUENCE</scope>
    <source>
        <strain evidence="9">MAG_39</strain>
    </source>
</reference>
<dbReference type="Gene3D" id="2.160.10.10">
    <property type="entry name" value="Hexapeptide repeat proteins"/>
    <property type="match status" value="1"/>
</dbReference>
<dbReference type="InterPro" id="IPR011004">
    <property type="entry name" value="Trimer_LpxA-like_sf"/>
</dbReference>
<comment type="pathway">
    <text evidence="7">Bacterial outer membrane biogenesis; LPS lipid A biosynthesis.</text>
</comment>
<keyword evidence="2 7" id="KW-0441">Lipid A biosynthesis</keyword>
<dbReference type="Pfam" id="PF04613">
    <property type="entry name" value="LpxD"/>
    <property type="match status" value="1"/>
</dbReference>
<comment type="subunit">
    <text evidence="7">Homotrimer.</text>
</comment>
<keyword evidence="3 7" id="KW-0808">Transferase</keyword>
<keyword evidence="6 7" id="KW-0012">Acyltransferase</keyword>
<protein>
    <recommendedName>
        <fullName evidence="7">UDP-3-O-acylglucosamine N-acyltransferase</fullName>
        <ecNumber evidence="7">2.3.1.191</ecNumber>
    </recommendedName>
</protein>
<dbReference type="PROSITE" id="PS00101">
    <property type="entry name" value="HEXAPEP_TRANSFERASES"/>
    <property type="match status" value="1"/>
</dbReference>
<dbReference type="GO" id="GO:0103118">
    <property type="term" value="F:UDP-3-O-[(3R)-3-hydroxyacyl]-glucosamine N-acyltransferase activity"/>
    <property type="evidence" value="ECO:0007669"/>
    <property type="project" value="UniProtKB-EC"/>
</dbReference>
<dbReference type="Proteomes" id="UP000705867">
    <property type="component" value="Unassembled WGS sequence"/>
</dbReference>
<feature type="active site" description="Proton acceptor" evidence="7">
    <location>
        <position position="235"/>
    </location>
</feature>
<gene>
    <name evidence="7 9" type="primary">lpxD</name>
    <name evidence="9" type="ORF">K8I29_11510</name>
</gene>
<dbReference type="PANTHER" id="PTHR43378:SF2">
    <property type="entry name" value="UDP-3-O-ACYLGLUCOSAMINE N-ACYLTRANSFERASE 1, MITOCHONDRIAL-RELATED"/>
    <property type="match status" value="1"/>
</dbReference>
<dbReference type="EC" id="2.3.1.191" evidence="7"/>
<evidence type="ECO:0000256" key="6">
    <source>
        <dbReference type="ARBA" id="ARBA00023315"/>
    </source>
</evidence>
<evidence type="ECO:0000256" key="1">
    <source>
        <dbReference type="ARBA" id="ARBA00022516"/>
    </source>
</evidence>
<evidence type="ECO:0000256" key="2">
    <source>
        <dbReference type="ARBA" id="ARBA00022556"/>
    </source>
</evidence>
<evidence type="ECO:0000256" key="3">
    <source>
        <dbReference type="ARBA" id="ARBA00022679"/>
    </source>
</evidence>
<dbReference type="GO" id="GO:0009245">
    <property type="term" value="P:lipid A biosynthetic process"/>
    <property type="evidence" value="ECO:0007669"/>
    <property type="project" value="UniProtKB-UniRule"/>
</dbReference>
<keyword evidence="1 7" id="KW-0444">Lipid biosynthesis</keyword>
<dbReference type="AlphaFoldDB" id="A0A953JE07"/>
<sequence length="336" mass="35697">MKLHELAQLLDGEVAGSSEVEITGASGITDAKEGDITFLSSRKWLDALKNSRASAVLVQEFIEDIDTPQIKTRNPQYAFARLLSHFHVKPHPCKGVSTKATVAPSVLLGEKVTIYDYAYIAEGVTIGAGTVIYPGVFVGESSSIGEGCVLHPNVTVRERITIGNRVVIHAGSVIGSDGFGYVFAEGKHQKIPQVGDVVIEDEVEIGAAVTIDRATTGTTFIGGGTKIDNLVQIGHNVHIGRNVIIVAQVGIAGSSRIGDGVVLGGQVGVADHSVIEAGTMVGAKAGVLGHMKRGIYSGTMPMPHREWLKAMAVFAKLPEMKKKLEDLERKIAEEEK</sequence>
<dbReference type="InterPro" id="IPR018357">
    <property type="entry name" value="Hexapep_transf_CS"/>
</dbReference>
<evidence type="ECO:0000256" key="5">
    <source>
        <dbReference type="ARBA" id="ARBA00023098"/>
    </source>
</evidence>
<comment type="caution">
    <text evidence="9">The sequence shown here is derived from an EMBL/GenBank/DDBJ whole genome shotgun (WGS) entry which is preliminary data.</text>
</comment>
<dbReference type="SUPFAM" id="SSF51161">
    <property type="entry name" value="Trimeric LpxA-like enzymes"/>
    <property type="match status" value="1"/>
</dbReference>
<evidence type="ECO:0000313" key="9">
    <source>
        <dbReference type="EMBL" id="MBZ0156820.1"/>
    </source>
</evidence>
<dbReference type="CDD" id="cd03352">
    <property type="entry name" value="LbH_LpxD"/>
    <property type="match status" value="1"/>
</dbReference>
<dbReference type="NCBIfam" id="NF002060">
    <property type="entry name" value="PRK00892.1"/>
    <property type="match status" value="1"/>
</dbReference>
<dbReference type="InterPro" id="IPR007691">
    <property type="entry name" value="LpxD"/>
</dbReference>
<feature type="domain" description="UDP-3-O-[3-hydroxymyristoyl] glucosamine N-acyltransferase non-repeat region" evidence="8">
    <location>
        <begin position="20"/>
        <end position="84"/>
    </location>
</feature>
<comment type="catalytic activity">
    <reaction evidence="7">
        <text>a UDP-3-O-[(3R)-3-hydroxyacyl]-alpha-D-glucosamine + a (3R)-hydroxyacyl-[ACP] = a UDP-2-N,3-O-bis[(3R)-3-hydroxyacyl]-alpha-D-glucosamine + holo-[ACP] + H(+)</text>
        <dbReference type="Rhea" id="RHEA:53836"/>
        <dbReference type="Rhea" id="RHEA-COMP:9685"/>
        <dbReference type="Rhea" id="RHEA-COMP:9945"/>
        <dbReference type="ChEBI" id="CHEBI:15378"/>
        <dbReference type="ChEBI" id="CHEBI:64479"/>
        <dbReference type="ChEBI" id="CHEBI:78827"/>
        <dbReference type="ChEBI" id="CHEBI:137740"/>
        <dbReference type="ChEBI" id="CHEBI:137748"/>
        <dbReference type="EC" id="2.3.1.191"/>
    </reaction>
</comment>
<dbReference type="Gene3D" id="3.40.1390.10">
    <property type="entry name" value="MurE/MurF, N-terminal domain"/>
    <property type="match status" value="1"/>
</dbReference>